<evidence type="ECO:0000256" key="3">
    <source>
        <dbReference type="ARBA" id="ARBA00022989"/>
    </source>
</evidence>
<keyword evidence="3 7" id="KW-1133">Transmembrane helix</keyword>
<dbReference type="SUPFAM" id="SSF49313">
    <property type="entry name" value="Cadherin-like"/>
    <property type="match status" value="1"/>
</dbReference>
<accession>A0A6G1SGJ3</accession>
<feature type="region of interest" description="Disordered" evidence="6">
    <location>
        <begin position="328"/>
        <end position="349"/>
    </location>
</feature>
<dbReference type="InterPro" id="IPR015919">
    <property type="entry name" value="Cadherin-like_sf"/>
</dbReference>
<keyword evidence="7" id="KW-0472">Membrane</keyword>
<evidence type="ECO:0000256" key="5">
    <source>
        <dbReference type="PROSITE-ProRule" id="PRU00043"/>
    </source>
</evidence>
<evidence type="ECO:0000313" key="9">
    <source>
        <dbReference type="EMBL" id="MDE49287.1"/>
    </source>
</evidence>
<feature type="transmembrane region" description="Helical" evidence="7">
    <location>
        <begin position="298"/>
        <end position="323"/>
    </location>
</feature>
<evidence type="ECO:0000256" key="6">
    <source>
        <dbReference type="SAM" id="MobiDB-lite"/>
    </source>
</evidence>
<dbReference type="SMART" id="SM00112">
    <property type="entry name" value="CA"/>
    <property type="match status" value="1"/>
</dbReference>
<evidence type="ECO:0000256" key="4">
    <source>
        <dbReference type="ARBA" id="ARBA00023180"/>
    </source>
</evidence>
<gene>
    <name evidence="9" type="primary">ft_0</name>
    <name evidence="9" type="ORF">g.7073</name>
</gene>
<dbReference type="EMBL" id="GGYP01004516">
    <property type="protein sequence ID" value="MDE49287.1"/>
    <property type="molecule type" value="Transcribed_RNA"/>
</dbReference>
<keyword evidence="4" id="KW-0325">Glycoprotein</keyword>
<dbReference type="Gene3D" id="2.60.40.60">
    <property type="entry name" value="Cadherins"/>
    <property type="match status" value="1"/>
</dbReference>
<comment type="subcellular location">
    <subcellularLocation>
        <location evidence="1">Membrane</location>
        <topology evidence="1">Single-pass membrane protein</topology>
    </subcellularLocation>
</comment>
<evidence type="ECO:0000259" key="8">
    <source>
        <dbReference type="PROSITE" id="PS50268"/>
    </source>
</evidence>
<proteinExistence type="predicted"/>
<feature type="domain" description="Cadherin" evidence="8">
    <location>
        <begin position="179"/>
        <end position="296"/>
    </location>
</feature>
<name>A0A6G1SGJ3_9ACAR</name>
<dbReference type="GO" id="GO:0007156">
    <property type="term" value="P:homophilic cell adhesion via plasma membrane adhesion molecules"/>
    <property type="evidence" value="ECO:0007669"/>
    <property type="project" value="InterPro"/>
</dbReference>
<dbReference type="GO" id="GO:0005886">
    <property type="term" value="C:plasma membrane"/>
    <property type="evidence" value="ECO:0007669"/>
    <property type="project" value="TreeGrafter"/>
</dbReference>
<dbReference type="PANTHER" id="PTHR24028:SF146">
    <property type="entry name" value="CADHERIN 96CB, ISOFORM D-RELATED"/>
    <property type="match status" value="1"/>
</dbReference>
<evidence type="ECO:0000256" key="2">
    <source>
        <dbReference type="ARBA" id="ARBA00022692"/>
    </source>
</evidence>
<dbReference type="InterPro" id="IPR050174">
    <property type="entry name" value="Protocadherin/Cadherin-CA"/>
</dbReference>
<dbReference type="GO" id="GO:0005509">
    <property type="term" value="F:calcium ion binding"/>
    <property type="evidence" value="ECO:0007669"/>
    <property type="project" value="UniProtKB-UniRule"/>
</dbReference>
<dbReference type="PROSITE" id="PS50268">
    <property type="entry name" value="CADHERIN_2"/>
    <property type="match status" value="1"/>
</dbReference>
<keyword evidence="2 7" id="KW-0812">Transmembrane</keyword>
<evidence type="ECO:0000256" key="1">
    <source>
        <dbReference type="ARBA" id="ARBA00004167"/>
    </source>
</evidence>
<dbReference type="Pfam" id="PF00028">
    <property type="entry name" value="Cadherin"/>
    <property type="match status" value="1"/>
</dbReference>
<protein>
    <submittedName>
        <fullName evidence="9">Cadherin-related tumor suppressor</fullName>
    </submittedName>
</protein>
<sequence length="379" mass="41074">MMHPITLIKMSQHRKRHHRHRHLTAACSLLFFWCLQQLNLTSALYLSQPQLAADQLTNNGAIMQAISQFTAQQLANGLQPGSSPVVASMGPNGAVSIQSGNSNNQNIGLVNTNSNITNQTMTVSAQAANTNSQQQSGAGSNQFVIKFIHNDPKNQMAYVSITPVNYTNLHEPRIELRYQSKYPYVSMPEGSPNNTVVAAVVVQDEDTGPNGETTLSIEQGNELGHFKLVSTAFTNTIQVNGPLSRHRVPEYNLTIVARDHGSPPKSSSSNLVIKVHQAPNQASIQPLEPSPKPPVTDLMYVGTMLVLMFAAVVILIIFGCALVQRPHKASKHSHKGPPPTRTTSASNSRIISPTDQCSAYCMSNGYNLTNLTLNHAAGV</sequence>
<dbReference type="InterPro" id="IPR002126">
    <property type="entry name" value="Cadherin-like_dom"/>
</dbReference>
<organism evidence="9">
    <name type="scientific">Aceria tosichella</name>
    <name type="common">wheat curl mite</name>
    <dbReference type="NCBI Taxonomy" id="561515"/>
    <lineage>
        <taxon>Eukaryota</taxon>
        <taxon>Metazoa</taxon>
        <taxon>Ecdysozoa</taxon>
        <taxon>Arthropoda</taxon>
        <taxon>Chelicerata</taxon>
        <taxon>Arachnida</taxon>
        <taxon>Acari</taxon>
        <taxon>Acariformes</taxon>
        <taxon>Trombidiformes</taxon>
        <taxon>Prostigmata</taxon>
        <taxon>Eupodina</taxon>
        <taxon>Eriophyoidea</taxon>
        <taxon>Eriophyidae</taxon>
        <taxon>Eriophyinae</taxon>
        <taxon>Aceriini</taxon>
        <taxon>Aceria</taxon>
    </lineage>
</organism>
<dbReference type="CDD" id="cd11304">
    <property type="entry name" value="Cadherin_repeat"/>
    <property type="match status" value="1"/>
</dbReference>
<dbReference type="AlphaFoldDB" id="A0A6G1SGJ3"/>
<reference evidence="9" key="1">
    <citation type="submission" date="2018-10" db="EMBL/GenBank/DDBJ databases">
        <title>Transcriptome assembly of Aceria tosichella (Wheat curl mite) Type 2.</title>
        <authorList>
            <person name="Scully E.D."/>
            <person name="Geib S.M."/>
            <person name="Palmer N.A."/>
            <person name="Gupta A.K."/>
            <person name="Sarath G."/>
            <person name="Tatineni S."/>
        </authorList>
    </citation>
    <scope>NUCLEOTIDE SEQUENCE</scope>
    <source>
        <strain evidence="9">LincolnNE</strain>
    </source>
</reference>
<keyword evidence="5" id="KW-0106">Calcium</keyword>
<dbReference type="PANTHER" id="PTHR24028">
    <property type="entry name" value="CADHERIN-87A"/>
    <property type="match status" value="1"/>
</dbReference>
<evidence type="ECO:0000256" key="7">
    <source>
        <dbReference type="SAM" id="Phobius"/>
    </source>
</evidence>